<evidence type="ECO:0000313" key="14">
    <source>
        <dbReference type="Proteomes" id="UP000198611"/>
    </source>
</evidence>
<evidence type="ECO:0000256" key="11">
    <source>
        <dbReference type="SAM" id="Coils"/>
    </source>
</evidence>
<evidence type="ECO:0000256" key="8">
    <source>
        <dbReference type="ARBA" id="ARBA00022927"/>
    </source>
</evidence>
<evidence type="ECO:0000256" key="9">
    <source>
        <dbReference type="ARBA" id="ARBA00023136"/>
    </source>
</evidence>
<evidence type="ECO:0000256" key="5">
    <source>
        <dbReference type="ARBA" id="ARBA00022475"/>
    </source>
</evidence>
<feature type="compositionally biased region" description="Basic and acidic residues" evidence="12">
    <location>
        <begin position="123"/>
        <end position="140"/>
    </location>
</feature>
<dbReference type="GO" id="GO:0071973">
    <property type="term" value="P:bacterial-type flagellum-dependent cell motility"/>
    <property type="evidence" value="ECO:0007669"/>
    <property type="project" value="InterPro"/>
</dbReference>
<dbReference type="Gene3D" id="1.10.287.1700">
    <property type="match status" value="1"/>
</dbReference>
<proteinExistence type="inferred from homology"/>
<dbReference type="EMBL" id="FOMJ01000001">
    <property type="protein sequence ID" value="SFD08812.1"/>
    <property type="molecule type" value="Genomic_DNA"/>
</dbReference>
<keyword evidence="4" id="KW-0813">Transport</keyword>
<evidence type="ECO:0000256" key="3">
    <source>
        <dbReference type="ARBA" id="ARBA00020392"/>
    </source>
</evidence>
<feature type="region of interest" description="Disordered" evidence="12">
    <location>
        <begin position="1"/>
        <end position="20"/>
    </location>
</feature>
<name>A0A1I1PGJ3_9GAMM</name>
<dbReference type="InterPro" id="IPR052570">
    <property type="entry name" value="FliJ"/>
</dbReference>
<dbReference type="NCBIfam" id="TIGR02473">
    <property type="entry name" value="flagell_FliJ"/>
    <property type="match status" value="1"/>
</dbReference>
<evidence type="ECO:0000256" key="12">
    <source>
        <dbReference type="SAM" id="MobiDB-lite"/>
    </source>
</evidence>
<comment type="subcellular location">
    <subcellularLocation>
        <location evidence="1">Cell membrane</location>
        <topology evidence="1">Peripheral membrane protein</topology>
        <orientation evidence="1">Cytoplasmic side</orientation>
    </subcellularLocation>
</comment>
<keyword evidence="9" id="KW-0472">Membrane</keyword>
<dbReference type="PANTHER" id="PTHR38786:SF1">
    <property type="entry name" value="FLAGELLAR FLIJ PROTEIN"/>
    <property type="match status" value="1"/>
</dbReference>
<keyword evidence="7" id="KW-1005">Bacterial flagellum biogenesis</keyword>
<dbReference type="GO" id="GO:0015031">
    <property type="term" value="P:protein transport"/>
    <property type="evidence" value="ECO:0007669"/>
    <property type="project" value="UniProtKB-KW"/>
</dbReference>
<evidence type="ECO:0000256" key="4">
    <source>
        <dbReference type="ARBA" id="ARBA00022448"/>
    </source>
</evidence>
<feature type="coiled-coil region" evidence="11">
    <location>
        <begin position="81"/>
        <end position="108"/>
    </location>
</feature>
<dbReference type="PIRSF" id="PIRSF019404">
    <property type="entry name" value="FliJ"/>
    <property type="match status" value="1"/>
</dbReference>
<dbReference type="InterPro" id="IPR012823">
    <property type="entry name" value="Flagell_FliJ"/>
</dbReference>
<protein>
    <recommendedName>
        <fullName evidence="3">Flagellar FliJ protein</fullName>
    </recommendedName>
</protein>
<dbReference type="GO" id="GO:0006935">
    <property type="term" value="P:chemotaxis"/>
    <property type="evidence" value="ECO:0007669"/>
    <property type="project" value="UniProtKB-KW"/>
</dbReference>
<evidence type="ECO:0000256" key="10">
    <source>
        <dbReference type="ARBA" id="ARBA00023225"/>
    </source>
</evidence>
<accession>A0A1I1PGJ3</accession>
<organism evidence="13 14">
    <name type="scientific">Thiohalospira halophila DSM 15071</name>
    <dbReference type="NCBI Taxonomy" id="1123397"/>
    <lineage>
        <taxon>Bacteria</taxon>
        <taxon>Pseudomonadati</taxon>
        <taxon>Pseudomonadota</taxon>
        <taxon>Gammaproteobacteria</taxon>
        <taxon>Thiohalospirales</taxon>
        <taxon>Thiohalospiraceae</taxon>
        <taxon>Thiohalospira</taxon>
    </lineage>
</organism>
<evidence type="ECO:0000313" key="13">
    <source>
        <dbReference type="EMBL" id="SFD08812.1"/>
    </source>
</evidence>
<keyword evidence="5" id="KW-1003">Cell membrane</keyword>
<keyword evidence="13" id="KW-0969">Cilium</keyword>
<dbReference type="AlphaFoldDB" id="A0A1I1PGJ3"/>
<dbReference type="GO" id="GO:0009288">
    <property type="term" value="C:bacterial-type flagellum"/>
    <property type="evidence" value="ECO:0007669"/>
    <property type="project" value="InterPro"/>
</dbReference>
<evidence type="ECO:0000256" key="6">
    <source>
        <dbReference type="ARBA" id="ARBA00022500"/>
    </source>
</evidence>
<evidence type="ECO:0000256" key="1">
    <source>
        <dbReference type="ARBA" id="ARBA00004413"/>
    </source>
</evidence>
<dbReference type="InterPro" id="IPR053716">
    <property type="entry name" value="Flag_assembly_chemotaxis_eff"/>
</dbReference>
<keyword evidence="11" id="KW-0175">Coiled coil</keyword>
<comment type="similarity">
    <text evidence="2">Belongs to the FliJ family.</text>
</comment>
<keyword evidence="10" id="KW-1006">Bacterial flagellum protein export</keyword>
<feature type="region of interest" description="Disordered" evidence="12">
    <location>
        <begin position="121"/>
        <end position="148"/>
    </location>
</feature>
<dbReference type="GO" id="GO:0044781">
    <property type="term" value="P:bacterial-type flagellum organization"/>
    <property type="evidence" value="ECO:0007669"/>
    <property type="project" value="UniProtKB-KW"/>
</dbReference>
<sequence>MADRSERIQPVARLADNRESRAAKELAEAQQRLEQQHQQLTNLHGYKQEYEQALQTAGRQGLRGQQVRDFHRFLIQVDQAIAGQQQVVERAEAEVEQARRKWLAARTETRRIETLQSWYAEEEVQREQRQEQKETDERAGRPRGGPVR</sequence>
<dbReference type="GO" id="GO:0005886">
    <property type="term" value="C:plasma membrane"/>
    <property type="evidence" value="ECO:0007669"/>
    <property type="project" value="UniProtKB-SubCell"/>
</dbReference>
<keyword evidence="8" id="KW-0653">Protein transport</keyword>
<dbReference type="PANTHER" id="PTHR38786">
    <property type="entry name" value="FLAGELLAR FLIJ PROTEIN"/>
    <property type="match status" value="1"/>
</dbReference>
<reference evidence="13 14" key="1">
    <citation type="submission" date="2016-10" db="EMBL/GenBank/DDBJ databases">
        <authorList>
            <person name="de Groot N.N."/>
        </authorList>
    </citation>
    <scope>NUCLEOTIDE SEQUENCE [LARGE SCALE GENOMIC DNA]</scope>
    <source>
        <strain evidence="13 14">HL3</strain>
    </source>
</reference>
<dbReference type="Proteomes" id="UP000198611">
    <property type="component" value="Unassembled WGS sequence"/>
</dbReference>
<dbReference type="InterPro" id="IPR018006">
    <property type="entry name" value="Flag_FliJ_proteobac"/>
</dbReference>
<evidence type="ECO:0000256" key="2">
    <source>
        <dbReference type="ARBA" id="ARBA00010004"/>
    </source>
</evidence>
<gene>
    <name evidence="13" type="ORF">SAMN05660831_00776</name>
</gene>
<keyword evidence="13" id="KW-0966">Cell projection</keyword>
<keyword evidence="14" id="KW-1185">Reference proteome</keyword>
<dbReference type="RefSeq" id="WP_093427400.1">
    <property type="nucleotide sequence ID" value="NZ_FOMJ01000001.1"/>
</dbReference>
<keyword evidence="13" id="KW-0282">Flagellum</keyword>
<evidence type="ECO:0000256" key="7">
    <source>
        <dbReference type="ARBA" id="ARBA00022795"/>
    </source>
</evidence>
<dbReference type="GO" id="GO:0003774">
    <property type="term" value="F:cytoskeletal motor activity"/>
    <property type="evidence" value="ECO:0007669"/>
    <property type="project" value="InterPro"/>
</dbReference>
<dbReference type="Pfam" id="PF02050">
    <property type="entry name" value="FliJ"/>
    <property type="match status" value="1"/>
</dbReference>
<dbReference type="STRING" id="1123397.SAMN05660831_00776"/>
<keyword evidence="6" id="KW-0145">Chemotaxis</keyword>